<dbReference type="GO" id="GO:0031124">
    <property type="term" value="P:mRNA 3'-end processing"/>
    <property type="evidence" value="ECO:0007669"/>
    <property type="project" value="InterPro"/>
</dbReference>
<dbReference type="Pfam" id="PF04818">
    <property type="entry name" value="CID"/>
    <property type="match status" value="1"/>
</dbReference>
<dbReference type="PANTHER" id="PTHR15921:SF12">
    <property type="entry name" value="POLYADENYLATION AND CLEAVAGE FACTOR HOMOLOG 4"/>
    <property type="match status" value="1"/>
</dbReference>
<evidence type="ECO:0000256" key="1">
    <source>
        <dbReference type="ARBA" id="ARBA00022664"/>
    </source>
</evidence>
<dbReference type="InterPro" id="IPR006569">
    <property type="entry name" value="CID_dom"/>
</dbReference>
<organism evidence="4 5">
    <name type="scientific">Trapa natans</name>
    <name type="common">Water chestnut</name>
    <dbReference type="NCBI Taxonomy" id="22666"/>
    <lineage>
        <taxon>Eukaryota</taxon>
        <taxon>Viridiplantae</taxon>
        <taxon>Streptophyta</taxon>
        <taxon>Embryophyta</taxon>
        <taxon>Tracheophyta</taxon>
        <taxon>Spermatophyta</taxon>
        <taxon>Magnoliopsida</taxon>
        <taxon>eudicotyledons</taxon>
        <taxon>Gunneridae</taxon>
        <taxon>Pentapetalae</taxon>
        <taxon>rosids</taxon>
        <taxon>malvids</taxon>
        <taxon>Myrtales</taxon>
        <taxon>Lythraceae</taxon>
        <taxon>Trapa</taxon>
    </lineage>
</organism>
<feature type="compositionally biased region" description="Polar residues" evidence="2">
    <location>
        <begin position="1"/>
        <end position="17"/>
    </location>
</feature>
<dbReference type="InterPro" id="IPR008942">
    <property type="entry name" value="ENTH_VHS"/>
</dbReference>
<dbReference type="InterPro" id="IPR045154">
    <property type="entry name" value="PCF11-like"/>
</dbReference>
<sequence>MDRGNSATTLPRSNTRNLKFLNPMPSELPPQKPAPSILERFRVLLKLRSDKRLSPPSSNEIVRIYESLLSELTFNSKPIITDLTRIADEQKDHGEGIADAICTRIIEAPLEQKLPSLYLLDSIVKNFPGEFVRHFSSQLPGVFCEAYRKMDPSMYGSMRHLFGTWSAVFPSHVIQKIELELNFSNSCHNQTGKMNSLRSPQSPLSSHGIHVNPKYVHHLEHAAVDNVGSQRWSTGRYIGRPSLNSDKLYTSLRSGSKRSPSSDIHDLYANNHPRKLEISSPSHSGFPYVQRRSGAGQNYYSENSHMQLEEFTTSTVINEQEHQNLRALIDAYGSDDRESYLKSNPLSIDGAGTSKVAIPSWQDTEEQEFDWEYMSPTLANAGRRNETLPFGRLKDDNGSMKLLASRKRINQISTSSHSQETIPMVEDYSHPSRHSERGTSRNFAMKFSCTDPLNTESNFPHPTASKEMFQPINLHKSQLSLVNPIPPSMNSTTPTAFPNKQPLMLFHQSHLAQTNLLPLQLMHEESIENFHQPPVSASFNEPAPRLNYLSVPKGPLHALPSAQMNLLPIVHTSLPISNIPASSFHLPRGPIPSPPLAPTPTSLLALKVSQGLAAADTSQVDGNAYSGLISTLMAQGLISLENHGPVQKSVVLEFDAELLKVRHEFVMRAMYDNLPRQCTTCGLRFRCQDEHSRHMDWHVTKNRNAKNRKHKPSQKWFVSTSMWLSGAEALGVVAVPGFLPVERVEEKKSDEEMAVPADEDQTACALCGESFDDFYSDDIDEWMYKGTVYLNASGGSTAGLDRSLLGPIVHAKCKSESCGAPPESFGQEGGGIEEGSQRSPLRTSY</sequence>
<dbReference type="Proteomes" id="UP001346149">
    <property type="component" value="Unassembled WGS sequence"/>
</dbReference>
<feature type="domain" description="CID" evidence="3">
    <location>
        <begin position="57"/>
        <end position="185"/>
    </location>
</feature>
<keyword evidence="1" id="KW-0507">mRNA processing</keyword>
<evidence type="ECO:0000256" key="2">
    <source>
        <dbReference type="SAM" id="MobiDB-lite"/>
    </source>
</evidence>
<dbReference type="EMBL" id="JAXQNO010000012">
    <property type="protein sequence ID" value="KAK4787148.1"/>
    <property type="molecule type" value="Genomic_DNA"/>
</dbReference>
<dbReference type="PANTHER" id="PTHR15921">
    <property type="entry name" value="PRE-MRNA CLEAVAGE COMPLEX II"/>
    <property type="match status" value="1"/>
</dbReference>
<dbReference type="GO" id="GO:0000993">
    <property type="term" value="F:RNA polymerase II complex binding"/>
    <property type="evidence" value="ECO:0007669"/>
    <property type="project" value="InterPro"/>
</dbReference>
<feature type="region of interest" description="Disordered" evidence="2">
    <location>
        <begin position="815"/>
        <end position="845"/>
    </location>
</feature>
<dbReference type="AlphaFoldDB" id="A0AAN7LV36"/>
<dbReference type="GO" id="GO:0003729">
    <property type="term" value="F:mRNA binding"/>
    <property type="evidence" value="ECO:0007669"/>
    <property type="project" value="InterPro"/>
</dbReference>
<keyword evidence="5" id="KW-1185">Reference proteome</keyword>
<dbReference type="Gene3D" id="1.25.40.90">
    <property type="match status" value="1"/>
</dbReference>
<gene>
    <name evidence="4" type="ORF">SAY86_010981</name>
</gene>
<dbReference type="GO" id="GO:0005737">
    <property type="term" value="C:cytoplasm"/>
    <property type="evidence" value="ECO:0007669"/>
    <property type="project" value="TreeGrafter"/>
</dbReference>
<feature type="region of interest" description="Disordered" evidence="2">
    <location>
        <begin position="1"/>
        <end position="32"/>
    </location>
</feature>
<dbReference type="Pfam" id="PF23228">
    <property type="entry name" value="zf_PCFS4"/>
    <property type="match status" value="1"/>
</dbReference>
<dbReference type="GO" id="GO:0006369">
    <property type="term" value="P:termination of RNA polymerase II transcription"/>
    <property type="evidence" value="ECO:0007669"/>
    <property type="project" value="InterPro"/>
</dbReference>
<accession>A0AAN7LV36</accession>
<name>A0AAN7LV36_TRANT</name>
<dbReference type="GO" id="GO:0005849">
    <property type="term" value="C:mRNA cleavage factor complex"/>
    <property type="evidence" value="ECO:0007669"/>
    <property type="project" value="TreeGrafter"/>
</dbReference>
<evidence type="ECO:0000313" key="4">
    <source>
        <dbReference type="EMBL" id="KAK4787148.1"/>
    </source>
</evidence>
<dbReference type="FunFam" id="1.25.40.90:FF:000023">
    <property type="entry name" value="polyadenylation and cleavage factor homolog 4"/>
    <property type="match status" value="1"/>
</dbReference>
<evidence type="ECO:0000313" key="5">
    <source>
        <dbReference type="Proteomes" id="UP001346149"/>
    </source>
</evidence>
<reference evidence="4 5" key="1">
    <citation type="journal article" date="2023" name="Hortic Res">
        <title>Pangenome of water caltrop reveals structural variations and asymmetric subgenome divergence after allopolyploidization.</title>
        <authorList>
            <person name="Zhang X."/>
            <person name="Chen Y."/>
            <person name="Wang L."/>
            <person name="Yuan Y."/>
            <person name="Fang M."/>
            <person name="Shi L."/>
            <person name="Lu R."/>
            <person name="Comes H.P."/>
            <person name="Ma Y."/>
            <person name="Chen Y."/>
            <person name="Huang G."/>
            <person name="Zhou Y."/>
            <person name="Zheng Z."/>
            <person name="Qiu Y."/>
        </authorList>
    </citation>
    <scope>NUCLEOTIDE SEQUENCE [LARGE SCALE GENOMIC DNA]</scope>
    <source>
        <strain evidence="4">F231</strain>
    </source>
</reference>
<dbReference type="SUPFAM" id="SSF48464">
    <property type="entry name" value="ENTH/VHS domain"/>
    <property type="match status" value="1"/>
</dbReference>
<dbReference type="SMART" id="SM00582">
    <property type="entry name" value="RPR"/>
    <property type="match status" value="1"/>
</dbReference>
<dbReference type="InterPro" id="IPR047415">
    <property type="entry name" value="Pcf11_CID"/>
</dbReference>
<dbReference type="InterPro" id="IPR057242">
    <property type="entry name" value="PCFS4-like"/>
</dbReference>
<dbReference type="CDD" id="cd16982">
    <property type="entry name" value="CID_Pcf11"/>
    <property type="match status" value="1"/>
</dbReference>
<dbReference type="PROSITE" id="PS51391">
    <property type="entry name" value="CID"/>
    <property type="match status" value="1"/>
</dbReference>
<comment type="caution">
    <text evidence="4">The sequence shown here is derived from an EMBL/GenBank/DDBJ whole genome shotgun (WGS) entry which is preliminary data.</text>
</comment>
<dbReference type="PROSITE" id="PS00028">
    <property type="entry name" value="ZINC_FINGER_C2H2_1"/>
    <property type="match status" value="1"/>
</dbReference>
<evidence type="ECO:0000259" key="3">
    <source>
        <dbReference type="PROSITE" id="PS51391"/>
    </source>
</evidence>
<protein>
    <recommendedName>
        <fullName evidence="3">CID domain-containing protein</fullName>
    </recommendedName>
</protein>
<dbReference type="InterPro" id="IPR013087">
    <property type="entry name" value="Znf_C2H2_type"/>
</dbReference>
<proteinExistence type="predicted"/>